<dbReference type="CDD" id="cd00106">
    <property type="entry name" value="KISc"/>
    <property type="match status" value="1"/>
</dbReference>
<keyword evidence="2 6" id="KW-0547">Nucleotide-binding</keyword>
<evidence type="ECO:0000259" key="9">
    <source>
        <dbReference type="PROSITE" id="PS50067"/>
    </source>
</evidence>
<feature type="domain" description="Kinesin motor" evidence="9">
    <location>
        <begin position="1"/>
        <end position="255"/>
    </location>
</feature>
<dbReference type="PANTHER" id="PTHR47968">
    <property type="entry name" value="CENTROMERE PROTEIN E"/>
    <property type="match status" value="1"/>
</dbReference>
<keyword evidence="11" id="KW-1185">Reference proteome</keyword>
<dbReference type="PROSITE" id="PS00411">
    <property type="entry name" value="KINESIN_MOTOR_1"/>
    <property type="match status" value="1"/>
</dbReference>
<dbReference type="SUPFAM" id="SSF52540">
    <property type="entry name" value="P-loop containing nucleoside triphosphate hydrolases"/>
    <property type="match status" value="1"/>
</dbReference>
<dbReference type="InterPro" id="IPR027417">
    <property type="entry name" value="P-loop_NTPase"/>
</dbReference>
<dbReference type="Proteomes" id="UP000515908">
    <property type="component" value="Chromosome 08"/>
</dbReference>
<evidence type="ECO:0000256" key="1">
    <source>
        <dbReference type="ARBA" id="ARBA00022701"/>
    </source>
</evidence>
<dbReference type="Gene3D" id="3.40.850.10">
    <property type="entry name" value="Kinesin motor domain"/>
    <property type="match status" value="1"/>
</dbReference>
<dbReference type="InterPro" id="IPR027640">
    <property type="entry name" value="Kinesin-like_fam"/>
</dbReference>
<feature type="coiled-coil region" evidence="8">
    <location>
        <begin position="711"/>
        <end position="749"/>
    </location>
</feature>
<dbReference type="Pfam" id="PF00225">
    <property type="entry name" value="Kinesin"/>
    <property type="match status" value="1"/>
</dbReference>
<evidence type="ECO:0000313" key="10">
    <source>
        <dbReference type="EMBL" id="CAD2217396.1"/>
    </source>
</evidence>
<gene>
    <name evidence="10" type="ORF">ADEAN_000487400</name>
</gene>
<protein>
    <recommendedName>
        <fullName evidence="7">Kinesin-like protein</fullName>
    </recommendedName>
</protein>
<keyword evidence="5 6" id="KW-0505">Motor protein</keyword>
<evidence type="ECO:0000256" key="6">
    <source>
        <dbReference type="PROSITE-ProRule" id="PRU00283"/>
    </source>
</evidence>
<evidence type="ECO:0000256" key="3">
    <source>
        <dbReference type="ARBA" id="ARBA00022840"/>
    </source>
</evidence>
<dbReference type="OrthoDB" id="3176171at2759"/>
<accession>A0A7G2CC56</accession>
<dbReference type="InterPro" id="IPR036961">
    <property type="entry name" value="Kinesin_motor_dom_sf"/>
</dbReference>
<dbReference type="InterPro" id="IPR001752">
    <property type="entry name" value="Kinesin_motor_dom"/>
</dbReference>
<dbReference type="GO" id="GO:0005874">
    <property type="term" value="C:microtubule"/>
    <property type="evidence" value="ECO:0007669"/>
    <property type="project" value="UniProtKB-KW"/>
</dbReference>
<dbReference type="GO" id="GO:0005524">
    <property type="term" value="F:ATP binding"/>
    <property type="evidence" value="ECO:0007669"/>
    <property type="project" value="UniProtKB-UniRule"/>
</dbReference>
<dbReference type="GO" id="GO:0008017">
    <property type="term" value="F:microtubule binding"/>
    <property type="evidence" value="ECO:0007669"/>
    <property type="project" value="InterPro"/>
</dbReference>
<reference evidence="10 11" key="1">
    <citation type="submission" date="2020-08" db="EMBL/GenBank/DDBJ databases">
        <authorList>
            <person name="Newling K."/>
            <person name="Davey J."/>
            <person name="Forrester S."/>
        </authorList>
    </citation>
    <scope>NUCLEOTIDE SEQUENCE [LARGE SCALE GENOMIC DNA]</scope>
    <source>
        <strain evidence="11">Crithidia deanei Carvalho (ATCC PRA-265)</strain>
    </source>
</reference>
<dbReference type="GO" id="GO:0003777">
    <property type="term" value="F:microtubule motor activity"/>
    <property type="evidence" value="ECO:0007669"/>
    <property type="project" value="InterPro"/>
</dbReference>
<sequence length="809" mass="91258">MAYGQTGTGKTYTMEGFTSEEERGIIPRSIEEVFNYIYTNRNSQLKFLVRASYMQIYNEVISDLLEPPSASERGSLAVRNSPTKGVYVDGLSEWVVRTPDDVYGLIQKGTSVRATSATKMSELSSRSHAIFTIVVEVMEGDREHCTSYHFGKLNIVDLAGSEKVRQSGVTGVRLEETKKINKSLHELGNVIAALSAQSLGKPRHIPFRNSILTSVLRDSLGGNCKMTLIACISPALESYTESLSTLMFANRAKNIKNHAKVNEDLDQTMLLRRYEQELASLRQQLREQQLHVFDATNLHEVEEGRRRAEEERMAAMEELSRTSAAREEEFEIRKSLENRIQELQRLIEEGGMDGDPQTSQEYHHKLEQLEVERQSIEEEKAQVDCYKRLLLKQRDIMLSLTRRLNERDETILELQTEIDAYDAHVEMLEEQLLNDKDGAYEIRSEPNENSFLSATISSDLQRVGKPYMRAIGMFSKAQAEEYVRRARVNTPATGGNSPRYRSDLNPTELMTAEEKMTEMLQLRGPHAADGASSAPGSGISQADLQKIEGKLEDRAASIAKQCYASQLEEVMKKYNATLAKSKFTEDKCAFLVKRAALTGGEVSKIEELERMYAKRVEQLLDAINNERKERRQLLHEVSRVRYEVDETLKASGVSSPATKMEVSRLWQKLQEVEEGVLYSLTETPLVSSVQEGAPAVEPKIDHGSAATQSVVEEYQEKIRLLQKASQDAQRQKEEELENVRHRAISLEKDKQAIRTILDVRIKKKIDTICQTLARCNASTAPHAVERIALEANSLLNIVNASIAAIDNDS</sequence>
<dbReference type="PRINTS" id="PR00380">
    <property type="entry name" value="KINESINHEAVY"/>
</dbReference>
<evidence type="ECO:0000256" key="2">
    <source>
        <dbReference type="ARBA" id="ARBA00022741"/>
    </source>
</evidence>
<evidence type="ECO:0000256" key="4">
    <source>
        <dbReference type="ARBA" id="ARBA00023054"/>
    </source>
</evidence>
<evidence type="ECO:0000256" key="8">
    <source>
        <dbReference type="SAM" id="Coils"/>
    </source>
</evidence>
<dbReference type="PROSITE" id="PS50067">
    <property type="entry name" value="KINESIN_MOTOR_2"/>
    <property type="match status" value="1"/>
</dbReference>
<keyword evidence="4 8" id="KW-0175">Coiled coil</keyword>
<evidence type="ECO:0000256" key="7">
    <source>
        <dbReference type="RuleBase" id="RU000394"/>
    </source>
</evidence>
<name>A0A7G2CC56_9TRYP</name>
<dbReference type="SMART" id="SM00129">
    <property type="entry name" value="KISc"/>
    <property type="match status" value="1"/>
</dbReference>
<dbReference type="EMBL" id="LR877152">
    <property type="protein sequence ID" value="CAD2217396.1"/>
    <property type="molecule type" value="Genomic_DNA"/>
</dbReference>
<feature type="coiled-coil region" evidence="8">
    <location>
        <begin position="271"/>
        <end position="431"/>
    </location>
</feature>
<proteinExistence type="inferred from homology"/>
<keyword evidence="3 6" id="KW-0067">ATP-binding</keyword>
<comment type="similarity">
    <text evidence="6 7">Belongs to the TRAFAC class myosin-kinesin ATPase superfamily. Kinesin family.</text>
</comment>
<keyword evidence="1 7" id="KW-0493">Microtubule</keyword>
<organism evidence="10 11">
    <name type="scientific">Angomonas deanei</name>
    <dbReference type="NCBI Taxonomy" id="59799"/>
    <lineage>
        <taxon>Eukaryota</taxon>
        <taxon>Discoba</taxon>
        <taxon>Euglenozoa</taxon>
        <taxon>Kinetoplastea</taxon>
        <taxon>Metakinetoplastina</taxon>
        <taxon>Trypanosomatida</taxon>
        <taxon>Trypanosomatidae</taxon>
        <taxon>Strigomonadinae</taxon>
        <taxon>Angomonas</taxon>
    </lineage>
</organism>
<dbReference type="VEuPathDB" id="TriTrypDB:ADEAN_000487400"/>
<feature type="binding site" evidence="6">
    <location>
        <begin position="4"/>
        <end position="11"/>
    </location>
    <ligand>
        <name>ATP</name>
        <dbReference type="ChEBI" id="CHEBI:30616"/>
    </ligand>
</feature>
<dbReference type="AlphaFoldDB" id="A0A7G2CC56"/>
<dbReference type="PANTHER" id="PTHR47968:SF36">
    <property type="entry name" value="KINESIN HEAVY CHAIN ISOFORM X1"/>
    <property type="match status" value="1"/>
</dbReference>
<dbReference type="InterPro" id="IPR019821">
    <property type="entry name" value="Kinesin_motor_CS"/>
</dbReference>
<evidence type="ECO:0000256" key="5">
    <source>
        <dbReference type="ARBA" id="ARBA00023175"/>
    </source>
</evidence>
<evidence type="ECO:0000313" key="11">
    <source>
        <dbReference type="Proteomes" id="UP000515908"/>
    </source>
</evidence>
<dbReference type="GO" id="GO:0007018">
    <property type="term" value="P:microtubule-based movement"/>
    <property type="evidence" value="ECO:0007669"/>
    <property type="project" value="InterPro"/>
</dbReference>